<reference evidence="1 2" key="1">
    <citation type="submission" date="2024-04" db="EMBL/GenBank/DDBJ databases">
        <title>genome sequences of Mucor flavus KT1a and Helicostylum pulchrum KT1b strains isolation_sourced from the surface of a dry-aged beef.</title>
        <authorList>
            <person name="Toyotome T."/>
            <person name="Hosono M."/>
            <person name="Torimaru M."/>
            <person name="Fukuda K."/>
            <person name="Mikami N."/>
        </authorList>
    </citation>
    <scope>NUCLEOTIDE SEQUENCE [LARGE SCALE GENOMIC DNA]</scope>
    <source>
        <strain evidence="1 2">KT1b</strain>
    </source>
</reference>
<proteinExistence type="predicted"/>
<accession>A0ABP9XNI9</accession>
<dbReference type="EMBL" id="BAABUJ010000006">
    <property type="protein sequence ID" value="GAA5796374.1"/>
    <property type="molecule type" value="Genomic_DNA"/>
</dbReference>
<dbReference type="Proteomes" id="UP001476247">
    <property type="component" value="Unassembled WGS sequence"/>
</dbReference>
<gene>
    <name evidence="1" type="ORF">HPULCUR_001745</name>
</gene>
<keyword evidence="2" id="KW-1185">Reference proteome</keyword>
<organism evidence="1 2">
    <name type="scientific">Helicostylum pulchrum</name>
    <dbReference type="NCBI Taxonomy" id="562976"/>
    <lineage>
        <taxon>Eukaryota</taxon>
        <taxon>Fungi</taxon>
        <taxon>Fungi incertae sedis</taxon>
        <taxon>Mucoromycota</taxon>
        <taxon>Mucoromycotina</taxon>
        <taxon>Mucoromycetes</taxon>
        <taxon>Mucorales</taxon>
        <taxon>Mucorineae</taxon>
        <taxon>Mucoraceae</taxon>
        <taxon>Helicostylum</taxon>
    </lineage>
</organism>
<name>A0ABP9XNI9_9FUNG</name>
<evidence type="ECO:0000313" key="2">
    <source>
        <dbReference type="Proteomes" id="UP001476247"/>
    </source>
</evidence>
<evidence type="ECO:0000313" key="1">
    <source>
        <dbReference type="EMBL" id="GAA5796374.1"/>
    </source>
</evidence>
<sequence>MLDEFGELFVFLMKKGRSIANRDLDIKWGYNVMRGSKNSLPKEEYRIREDIKDFFNDGFKDIFNEPELSVELIGSSHTQLALTFEFISMGIRLPQSCFREGALLCDHTNWKDTVYDVHYLAKCLRELGMEATLPIPLQNELDSLTISREYHVPLE</sequence>
<comment type="caution">
    <text evidence="1">The sequence shown here is derived from an EMBL/GenBank/DDBJ whole genome shotgun (WGS) entry which is preliminary data.</text>
</comment>
<protein>
    <submittedName>
        <fullName evidence="1">Uncharacterized protein</fullName>
    </submittedName>
</protein>